<dbReference type="InterPro" id="IPR027417">
    <property type="entry name" value="P-loop_NTPase"/>
</dbReference>
<dbReference type="Gene3D" id="3.40.50.300">
    <property type="entry name" value="P-loop containing nucleotide triphosphate hydrolases"/>
    <property type="match status" value="1"/>
</dbReference>
<evidence type="ECO:0000313" key="3">
    <source>
        <dbReference type="Proteomes" id="UP000007886"/>
    </source>
</evidence>
<keyword evidence="3" id="KW-1185">Reference proteome</keyword>
<dbReference type="Proteomes" id="UP000007886">
    <property type="component" value="Chromosome"/>
</dbReference>
<protein>
    <recommendedName>
        <fullName evidence="1">Helicase C-terminal domain-containing protein</fullName>
    </recommendedName>
</protein>
<accession>A0AAI8QCW4</accession>
<name>A0AAI8QCW4_9BRAD</name>
<dbReference type="EMBL" id="AP012279">
    <property type="protein sequence ID" value="BAL76826.1"/>
    <property type="molecule type" value="Genomic_DNA"/>
</dbReference>
<dbReference type="RefSeq" id="WP_015686116.1">
    <property type="nucleotide sequence ID" value="NC_017082.1"/>
</dbReference>
<gene>
    <name evidence="2" type="ORF">S23_36270</name>
</gene>
<dbReference type="PROSITE" id="PS51194">
    <property type="entry name" value="HELICASE_CTER"/>
    <property type="match status" value="1"/>
</dbReference>
<dbReference type="InterPro" id="IPR001650">
    <property type="entry name" value="Helicase_C-like"/>
</dbReference>
<dbReference type="KEGG" id="brs:S23_36270"/>
<dbReference type="CDD" id="cd18785">
    <property type="entry name" value="SF2_C"/>
    <property type="match status" value="1"/>
</dbReference>
<evidence type="ECO:0000313" key="2">
    <source>
        <dbReference type="EMBL" id="BAL76826.1"/>
    </source>
</evidence>
<dbReference type="Pfam" id="PF00271">
    <property type="entry name" value="Helicase_C"/>
    <property type="match status" value="1"/>
</dbReference>
<dbReference type="SUPFAM" id="SSF52540">
    <property type="entry name" value="P-loop containing nucleoside triphosphate hydrolases"/>
    <property type="match status" value="1"/>
</dbReference>
<dbReference type="AlphaFoldDB" id="A0AAI8QCW4"/>
<evidence type="ECO:0000259" key="1">
    <source>
        <dbReference type="PROSITE" id="PS51194"/>
    </source>
</evidence>
<organism evidence="2 3">
    <name type="scientific">Bradyrhizobium cosmicum</name>
    <dbReference type="NCBI Taxonomy" id="1404864"/>
    <lineage>
        <taxon>Bacteria</taxon>
        <taxon>Pseudomonadati</taxon>
        <taxon>Pseudomonadota</taxon>
        <taxon>Alphaproteobacteria</taxon>
        <taxon>Hyphomicrobiales</taxon>
        <taxon>Nitrobacteraceae</taxon>
        <taxon>Bradyrhizobium</taxon>
    </lineage>
</organism>
<feature type="domain" description="Helicase C-terminal" evidence="1">
    <location>
        <begin position="1"/>
        <end position="117"/>
    </location>
</feature>
<sequence length="261" mass="28478">MSTDEVARAKQRLDAVFGGNGEPVDVALATNMISVGLDITRLGLMVVQGQPKTAAEYIQATSRIGRDHRRPGLVVVVLNMHKPRDRAHFEQFGQYHRTFYRAVEATSVTPWASRALDRALAAVVVATARHINPGLTQETAVKELVNQARTRTDVREAILQRAPEEAIPGGRAALGQLIDVLFEAWIETAKVQSEGGSSFAYASNASPHRLLHMPLAPEIANLAPAHQRFVASRSMRDVEASVLVNARDPWGKPIANADDLK</sequence>
<reference evidence="2 3" key="1">
    <citation type="journal article" date="2012" name="Microbes Environ.">
        <title>Complete genome sequence of Bradyrhizobium sp. S23321: insights into symbiosis evolution in soil oligotrophs.</title>
        <authorList>
            <person name="Okubo T."/>
            <person name="Tsukui T."/>
            <person name="Maita H."/>
            <person name="Okamoto S."/>
            <person name="Oshima K."/>
            <person name="Fujisawa T."/>
            <person name="Saito A."/>
            <person name="Futamata H."/>
            <person name="Hattori R."/>
            <person name="Shimomura Y."/>
            <person name="Haruta S."/>
            <person name="Morimoto S."/>
            <person name="Wang Y."/>
            <person name="Sakai Y."/>
            <person name="Hattori M."/>
            <person name="Aizawa S."/>
            <person name="Nagashima K.V.P."/>
            <person name="Masuda S."/>
            <person name="Hattori T."/>
            <person name="Yamashita A."/>
            <person name="Bao Z."/>
            <person name="Hayatsu M."/>
            <person name="Kajiya-Kanegae H."/>
            <person name="Yoshinaga I."/>
            <person name="Sakamoto K."/>
            <person name="Toyota K."/>
            <person name="Nakao M."/>
            <person name="Kohara M."/>
            <person name="Anda M."/>
            <person name="Niwa R."/>
            <person name="Jung-Hwan P."/>
            <person name="Sameshima-Saito R."/>
            <person name="Tokuda S."/>
            <person name="Yamamoto S."/>
            <person name="Yamamoto S."/>
            <person name="Yokoyama T."/>
            <person name="Akutsu T."/>
            <person name="Nakamura Y."/>
            <person name="Nakahira-Yanaka Y."/>
            <person name="Takada Hoshino Y."/>
            <person name="Hirakawa H."/>
            <person name="Mitsui H."/>
            <person name="Terasawa K."/>
            <person name="Itakura M."/>
            <person name="Sato S."/>
            <person name="Ikeda-Ohtsubo W."/>
            <person name="Sakakura N."/>
            <person name="Kaminuma E."/>
            <person name="Minamisawa K."/>
        </authorList>
    </citation>
    <scope>NUCLEOTIDE SEQUENCE [LARGE SCALE GENOMIC DNA]</scope>
    <source>
        <strain evidence="2 3">S23321</strain>
    </source>
</reference>
<proteinExistence type="predicted"/>